<accession>A0A7S3Y576</accession>
<feature type="chain" id="PRO_5031521571" evidence="3">
    <location>
        <begin position="26"/>
        <end position="512"/>
    </location>
</feature>
<organism evidence="4">
    <name type="scientific">Heterosigma akashiwo</name>
    <name type="common">Chromophytic alga</name>
    <name type="synonym">Heterosigma carterae</name>
    <dbReference type="NCBI Taxonomy" id="2829"/>
    <lineage>
        <taxon>Eukaryota</taxon>
        <taxon>Sar</taxon>
        <taxon>Stramenopiles</taxon>
        <taxon>Ochrophyta</taxon>
        <taxon>Raphidophyceae</taxon>
        <taxon>Chattonellales</taxon>
        <taxon>Chattonellaceae</taxon>
        <taxon>Heterosigma</taxon>
    </lineage>
</organism>
<keyword evidence="3" id="KW-0732">Signal</keyword>
<protein>
    <submittedName>
        <fullName evidence="4">Uncharacterized protein</fullName>
    </submittedName>
</protein>
<feature type="signal peptide" evidence="3">
    <location>
        <begin position="1"/>
        <end position="25"/>
    </location>
</feature>
<feature type="compositionally biased region" description="Basic and acidic residues" evidence="1">
    <location>
        <begin position="342"/>
        <end position="352"/>
    </location>
</feature>
<proteinExistence type="predicted"/>
<evidence type="ECO:0000256" key="1">
    <source>
        <dbReference type="SAM" id="MobiDB-lite"/>
    </source>
</evidence>
<feature type="transmembrane region" description="Helical" evidence="2">
    <location>
        <begin position="451"/>
        <end position="473"/>
    </location>
</feature>
<feature type="compositionally biased region" description="Basic and acidic residues" evidence="1">
    <location>
        <begin position="411"/>
        <end position="420"/>
    </location>
</feature>
<sequence length="512" mass="52931">MARETRKSVRFSALCFFALAISSKGQTLHQTTESQKSGYTELVEKTSHRVLSETEIAQPRPYSQTFTIPTETSSIITPEVVKRTPRKYSEVVAAAQPRLQVAAEAAAEQASPRPYATVALEKLDNSKLLAAMAGAASKETVLAAARAGAAERAAAEAAAGQASPRPYAGVALKKVDDSQLLAAMAGAASKETVLAAARAGAAEQAAAALTEKATPRPYASVALKKAGGAEEVEVQEAAATTHSFAQTALRLNSHAMGNGFATAVLNAEAEKAKKAAGGQRLADDGPVAPVAPEDILREVNDHEAIAPFADVGAGAGGASDGGSSLREEVHARGFTDVKDPGAIKAGLEDRPVPAHTKAVPGGKRTPAQDLANAGPQGQTQLAALGAAQGWADEKQDAFDDLPEGEQAQGDRQVDAGRDADPNEIEDWAGQDDVVEASERTTAAGSTGLFDFFASINIVAVLAVVGVLVALIVVKRWIMRATDGHYEKIGGRNGGAPPPPAFDLITDEDLAII</sequence>
<feature type="region of interest" description="Disordered" evidence="1">
    <location>
        <begin position="401"/>
        <end position="422"/>
    </location>
</feature>
<feature type="region of interest" description="Disordered" evidence="1">
    <location>
        <begin position="342"/>
        <end position="375"/>
    </location>
</feature>
<keyword evidence="2" id="KW-0812">Transmembrane</keyword>
<reference evidence="4" key="1">
    <citation type="submission" date="2021-01" db="EMBL/GenBank/DDBJ databases">
        <authorList>
            <person name="Corre E."/>
            <person name="Pelletier E."/>
            <person name="Niang G."/>
            <person name="Scheremetjew M."/>
            <person name="Finn R."/>
            <person name="Kale V."/>
            <person name="Holt S."/>
            <person name="Cochrane G."/>
            <person name="Meng A."/>
            <person name="Brown T."/>
            <person name="Cohen L."/>
        </authorList>
    </citation>
    <scope>NUCLEOTIDE SEQUENCE</scope>
    <source>
        <strain evidence="4">CCMP3107</strain>
    </source>
</reference>
<dbReference type="EMBL" id="HBIU01044921">
    <property type="protein sequence ID" value="CAE0641372.1"/>
    <property type="molecule type" value="Transcribed_RNA"/>
</dbReference>
<evidence type="ECO:0000256" key="2">
    <source>
        <dbReference type="SAM" id="Phobius"/>
    </source>
</evidence>
<evidence type="ECO:0000256" key="3">
    <source>
        <dbReference type="SAM" id="SignalP"/>
    </source>
</evidence>
<name>A0A7S3Y576_HETAK</name>
<keyword evidence="2" id="KW-0472">Membrane</keyword>
<dbReference type="AlphaFoldDB" id="A0A7S3Y576"/>
<keyword evidence="2" id="KW-1133">Transmembrane helix</keyword>
<gene>
    <name evidence="4" type="ORF">HAKA00212_LOCUS20200</name>
</gene>
<evidence type="ECO:0000313" key="4">
    <source>
        <dbReference type="EMBL" id="CAE0641372.1"/>
    </source>
</evidence>